<evidence type="ECO:0000256" key="3">
    <source>
        <dbReference type="ARBA" id="ARBA00023163"/>
    </source>
</evidence>
<keyword evidence="3" id="KW-0804">Transcription</keyword>
<dbReference type="SUPFAM" id="SSF46785">
    <property type="entry name" value="Winged helix' DNA-binding domain"/>
    <property type="match status" value="1"/>
</dbReference>
<evidence type="ECO:0000256" key="1">
    <source>
        <dbReference type="ARBA" id="ARBA00023015"/>
    </source>
</evidence>
<evidence type="ECO:0000313" key="6">
    <source>
        <dbReference type="Proteomes" id="UP001652395"/>
    </source>
</evidence>
<evidence type="ECO:0000256" key="2">
    <source>
        <dbReference type="ARBA" id="ARBA00023125"/>
    </source>
</evidence>
<keyword evidence="1" id="KW-0805">Transcription regulation</keyword>
<dbReference type="InterPro" id="IPR036390">
    <property type="entry name" value="WH_DNA-bd_sf"/>
</dbReference>
<protein>
    <submittedName>
        <fullName evidence="5">GntR family transcriptional regulator</fullName>
    </submittedName>
</protein>
<dbReference type="InterPro" id="IPR036388">
    <property type="entry name" value="WH-like_DNA-bd_sf"/>
</dbReference>
<feature type="domain" description="HTH gntR-type" evidence="4">
    <location>
        <begin position="8"/>
        <end position="76"/>
    </location>
</feature>
<dbReference type="Pfam" id="PF00392">
    <property type="entry name" value="GntR"/>
    <property type="match status" value="1"/>
</dbReference>
<sequence>MLKQDAITPLYVQLMEELETSIRNGVYKPGDKIMTEAEMAKEYGVSLITVRKAVGSLMEKGLVVRKQGKGTFVTKPKYSRNMKKLQSFTEMCEQMGVKPGAQVLENRLIMADKKVADRLGIEPGSNVVYISRLRLADGEPVQVEKSYFPLKYAFLLEEDLNNGSMFECLKEKAGAKVASSEKMIELCRATAEEAALMDVKKGDYLLFVKSTAYDENGEPMYAGIQLINGDRFSLYVYESGK</sequence>
<dbReference type="EMBL" id="JAOQJF010000051">
    <property type="protein sequence ID" value="MCU6801337.1"/>
    <property type="molecule type" value="Genomic_DNA"/>
</dbReference>
<dbReference type="InterPro" id="IPR028978">
    <property type="entry name" value="Chorismate_lyase_/UTRA_dom_sf"/>
</dbReference>
<dbReference type="SUPFAM" id="SSF64288">
    <property type="entry name" value="Chorismate lyase-like"/>
    <property type="match status" value="1"/>
</dbReference>
<name>A0ABT2V3D9_9FIRM</name>
<evidence type="ECO:0000259" key="4">
    <source>
        <dbReference type="PROSITE" id="PS50949"/>
    </source>
</evidence>
<dbReference type="SMART" id="SM00866">
    <property type="entry name" value="UTRA"/>
    <property type="match status" value="1"/>
</dbReference>
<organism evidence="5 6">
    <name type="scientific">Alitiscatomonas aceti</name>
    <dbReference type="NCBI Taxonomy" id="2981724"/>
    <lineage>
        <taxon>Bacteria</taxon>
        <taxon>Bacillati</taxon>
        <taxon>Bacillota</taxon>
        <taxon>Clostridia</taxon>
        <taxon>Lachnospirales</taxon>
        <taxon>Lachnospiraceae</taxon>
        <taxon>Alitiscatomonas</taxon>
    </lineage>
</organism>
<evidence type="ECO:0000313" key="5">
    <source>
        <dbReference type="EMBL" id="MCU6801337.1"/>
    </source>
</evidence>
<keyword evidence="2" id="KW-0238">DNA-binding</keyword>
<dbReference type="Gene3D" id="1.10.10.10">
    <property type="entry name" value="Winged helix-like DNA-binding domain superfamily/Winged helix DNA-binding domain"/>
    <property type="match status" value="1"/>
</dbReference>
<dbReference type="Gene3D" id="3.40.1410.10">
    <property type="entry name" value="Chorismate lyase-like"/>
    <property type="match status" value="1"/>
</dbReference>
<dbReference type="SMART" id="SM00345">
    <property type="entry name" value="HTH_GNTR"/>
    <property type="match status" value="1"/>
</dbReference>
<keyword evidence="6" id="KW-1185">Reference proteome</keyword>
<proteinExistence type="predicted"/>
<dbReference type="InterPro" id="IPR011663">
    <property type="entry name" value="UTRA"/>
</dbReference>
<reference evidence="5 6" key="1">
    <citation type="journal article" date="2021" name="ISME Commun">
        <title>Automated analysis of genomic sequences facilitates high-throughput and comprehensive description of bacteria.</title>
        <authorList>
            <person name="Hitch T.C.A."/>
        </authorList>
    </citation>
    <scope>NUCLEOTIDE SEQUENCE [LARGE SCALE GENOMIC DNA]</scope>
    <source>
        <strain evidence="6">f_CCE</strain>
    </source>
</reference>
<dbReference type="RefSeq" id="WP_022272733.1">
    <property type="nucleotide sequence ID" value="NZ_JAOQJF010000051.1"/>
</dbReference>
<dbReference type="PANTHER" id="PTHR44846:SF1">
    <property type="entry name" value="MANNOSYL-D-GLYCERATE TRANSPORT_METABOLISM SYSTEM REPRESSOR MNGR-RELATED"/>
    <property type="match status" value="1"/>
</dbReference>
<dbReference type="InterPro" id="IPR050679">
    <property type="entry name" value="Bact_HTH_transcr_reg"/>
</dbReference>
<dbReference type="CDD" id="cd07377">
    <property type="entry name" value="WHTH_GntR"/>
    <property type="match status" value="1"/>
</dbReference>
<dbReference type="Pfam" id="PF07702">
    <property type="entry name" value="UTRA"/>
    <property type="match status" value="1"/>
</dbReference>
<gene>
    <name evidence="5" type="ORF">OCV69_15645</name>
</gene>
<dbReference type="PANTHER" id="PTHR44846">
    <property type="entry name" value="MANNOSYL-D-GLYCERATE TRANSPORT/METABOLISM SYSTEM REPRESSOR MNGR-RELATED"/>
    <property type="match status" value="1"/>
</dbReference>
<dbReference type="PROSITE" id="PS50949">
    <property type="entry name" value="HTH_GNTR"/>
    <property type="match status" value="1"/>
</dbReference>
<accession>A0ABT2V3D9</accession>
<dbReference type="InterPro" id="IPR000524">
    <property type="entry name" value="Tscrpt_reg_HTH_GntR"/>
</dbReference>
<comment type="caution">
    <text evidence="5">The sequence shown here is derived from an EMBL/GenBank/DDBJ whole genome shotgun (WGS) entry which is preliminary data.</text>
</comment>
<dbReference type="Proteomes" id="UP001652395">
    <property type="component" value="Unassembled WGS sequence"/>
</dbReference>